<proteinExistence type="predicted"/>
<name>A0A1Y9ETC9_9PLAT</name>
<dbReference type="Proteomes" id="UP000095280">
    <property type="component" value="Unplaced"/>
</dbReference>
<reference evidence="2" key="1">
    <citation type="submission" date="2017-06" db="UniProtKB">
        <authorList>
            <consortium name="WormBaseParasite"/>
        </authorList>
    </citation>
    <scope>IDENTIFICATION</scope>
</reference>
<keyword evidence="1" id="KW-1185">Reference proteome</keyword>
<accession>A0A1Y9ETC9</accession>
<evidence type="ECO:0000313" key="2">
    <source>
        <dbReference type="WBParaSite" id="maker-uti_cns_0008563-snap-gene-0.4-mRNA-1"/>
    </source>
</evidence>
<evidence type="ECO:0000313" key="1">
    <source>
        <dbReference type="Proteomes" id="UP000095280"/>
    </source>
</evidence>
<protein>
    <submittedName>
        <fullName evidence="2">Uncharacterized protein</fullName>
    </submittedName>
</protein>
<organism evidence="1 2">
    <name type="scientific">Macrostomum lignano</name>
    <dbReference type="NCBI Taxonomy" id="282301"/>
    <lineage>
        <taxon>Eukaryota</taxon>
        <taxon>Metazoa</taxon>
        <taxon>Spiralia</taxon>
        <taxon>Lophotrochozoa</taxon>
        <taxon>Platyhelminthes</taxon>
        <taxon>Rhabditophora</taxon>
        <taxon>Macrostomorpha</taxon>
        <taxon>Macrostomida</taxon>
        <taxon>Macrostomidae</taxon>
        <taxon>Macrostomum</taxon>
    </lineage>
</organism>
<sequence>MTLTTSR</sequence>
<dbReference type="WBParaSite" id="maker-uti_cns_0008563-snap-gene-0.4-mRNA-1">
    <property type="protein sequence ID" value="maker-uti_cns_0008563-snap-gene-0.4-mRNA-1"/>
    <property type="gene ID" value="maker-uti_cns_0008563-snap-gene-0.4"/>
</dbReference>